<dbReference type="Proteomes" id="UP000319514">
    <property type="component" value="Unassembled WGS sequence"/>
</dbReference>
<keyword evidence="2" id="KW-1003">Cell membrane</keyword>
<keyword evidence="10" id="KW-1185">Reference proteome</keyword>
<protein>
    <submittedName>
        <fullName evidence="9">Uncharacterized protein DUF2510</fullName>
    </submittedName>
</protein>
<dbReference type="PANTHER" id="PTHR36115:SF4">
    <property type="entry name" value="MEMBRANE PROTEIN"/>
    <property type="match status" value="1"/>
</dbReference>
<keyword evidence="3 6" id="KW-0812">Transmembrane</keyword>
<dbReference type="InterPro" id="IPR018929">
    <property type="entry name" value="DUF2510"/>
</dbReference>
<feature type="transmembrane region" description="Helical" evidence="6">
    <location>
        <begin position="151"/>
        <end position="174"/>
    </location>
</feature>
<feature type="transmembrane region" description="Helical" evidence="6">
    <location>
        <begin position="216"/>
        <end position="237"/>
    </location>
</feature>
<sequence length="264" mass="29163">MTQPSGWYDDPQDPSKLRYWDGVIWTDHVTPKQAPSLEQSTIGMAPQPTWGEQGTAGDRPAYPGPAPMPTWQQQGYVTPQATTPDGVPLSGWWKRVLARIIDGFITFVIALPLTGYFLYRYFQAAIDYADKRVQQAQGGAQPSPFALPTELYVWIIPVALVSVLVAVVYEYLFLTHSGATWGKKAVGISVRLRETPGPLPSSAAWRRIGVINGLQLLSFIPILGNLASIAGLLNYLWPLWDPNKQAWHDKAAKTNVAVGPQPKR</sequence>
<comment type="caution">
    <text evidence="9">The sequence shown here is derived from an EMBL/GenBank/DDBJ whole genome shotgun (WGS) entry which is preliminary data.</text>
</comment>
<evidence type="ECO:0000256" key="2">
    <source>
        <dbReference type="ARBA" id="ARBA00022475"/>
    </source>
</evidence>
<accession>A0A542ZGR4</accession>
<evidence type="ECO:0000256" key="5">
    <source>
        <dbReference type="ARBA" id="ARBA00023136"/>
    </source>
</evidence>
<evidence type="ECO:0000256" key="6">
    <source>
        <dbReference type="SAM" id="Phobius"/>
    </source>
</evidence>
<dbReference type="GO" id="GO:0005886">
    <property type="term" value="C:plasma membrane"/>
    <property type="evidence" value="ECO:0007669"/>
    <property type="project" value="UniProtKB-SubCell"/>
</dbReference>
<keyword evidence="4 6" id="KW-1133">Transmembrane helix</keyword>
<dbReference type="RefSeq" id="WP_141789795.1">
    <property type="nucleotide sequence ID" value="NZ_BAAAKX010000013.1"/>
</dbReference>
<evidence type="ECO:0000259" key="8">
    <source>
        <dbReference type="Pfam" id="PF10708"/>
    </source>
</evidence>
<proteinExistence type="predicted"/>
<keyword evidence="5 6" id="KW-0472">Membrane</keyword>
<feature type="domain" description="RDD" evidence="7">
    <location>
        <begin position="90"/>
        <end position="253"/>
    </location>
</feature>
<gene>
    <name evidence="9" type="ORF">FB474_0871</name>
</gene>
<evidence type="ECO:0000259" key="7">
    <source>
        <dbReference type="Pfam" id="PF06271"/>
    </source>
</evidence>
<dbReference type="InterPro" id="IPR010432">
    <property type="entry name" value="RDD"/>
</dbReference>
<dbReference type="AlphaFoldDB" id="A0A542ZGR4"/>
<feature type="domain" description="DUF2510" evidence="8">
    <location>
        <begin position="6"/>
        <end position="35"/>
    </location>
</feature>
<evidence type="ECO:0000256" key="3">
    <source>
        <dbReference type="ARBA" id="ARBA00022692"/>
    </source>
</evidence>
<evidence type="ECO:0000256" key="4">
    <source>
        <dbReference type="ARBA" id="ARBA00022989"/>
    </source>
</evidence>
<organism evidence="9 10">
    <name type="scientific">Oryzihumus leptocrescens</name>
    <dbReference type="NCBI Taxonomy" id="297536"/>
    <lineage>
        <taxon>Bacteria</taxon>
        <taxon>Bacillati</taxon>
        <taxon>Actinomycetota</taxon>
        <taxon>Actinomycetes</taxon>
        <taxon>Micrococcales</taxon>
        <taxon>Intrasporangiaceae</taxon>
        <taxon>Oryzihumus</taxon>
    </lineage>
</organism>
<dbReference type="EMBL" id="VFOQ01000001">
    <property type="protein sequence ID" value="TQL59516.1"/>
    <property type="molecule type" value="Genomic_DNA"/>
</dbReference>
<name>A0A542ZGR4_9MICO</name>
<evidence type="ECO:0000256" key="1">
    <source>
        <dbReference type="ARBA" id="ARBA00004651"/>
    </source>
</evidence>
<dbReference type="Pfam" id="PF10708">
    <property type="entry name" value="DUF2510"/>
    <property type="match status" value="1"/>
</dbReference>
<dbReference type="OrthoDB" id="5244233at2"/>
<evidence type="ECO:0000313" key="10">
    <source>
        <dbReference type="Proteomes" id="UP000319514"/>
    </source>
</evidence>
<reference evidence="9 10" key="1">
    <citation type="submission" date="2019-06" db="EMBL/GenBank/DDBJ databases">
        <title>Sequencing the genomes of 1000 actinobacteria strains.</title>
        <authorList>
            <person name="Klenk H.-P."/>
        </authorList>
    </citation>
    <scope>NUCLEOTIDE SEQUENCE [LARGE SCALE GENOMIC DNA]</scope>
    <source>
        <strain evidence="9 10">DSM 18082</strain>
    </source>
</reference>
<feature type="transmembrane region" description="Helical" evidence="6">
    <location>
        <begin position="100"/>
        <end position="119"/>
    </location>
</feature>
<evidence type="ECO:0000313" key="9">
    <source>
        <dbReference type="EMBL" id="TQL59516.1"/>
    </source>
</evidence>
<dbReference type="PANTHER" id="PTHR36115">
    <property type="entry name" value="PROLINE-RICH ANTIGEN HOMOLOG-RELATED"/>
    <property type="match status" value="1"/>
</dbReference>
<dbReference type="InterPro" id="IPR051791">
    <property type="entry name" value="Pra-immunoreactive"/>
</dbReference>
<dbReference type="Pfam" id="PF06271">
    <property type="entry name" value="RDD"/>
    <property type="match status" value="1"/>
</dbReference>
<comment type="subcellular location">
    <subcellularLocation>
        <location evidence="1">Cell membrane</location>
        <topology evidence="1">Multi-pass membrane protein</topology>
    </subcellularLocation>
</comment>